<evidence type="ECO:0000256" key="3">
    <source>
        <dbReference type="ARBA" id="ARBA00022763"/>
    </source>
</evidence>
<dbReference type="InterPro" id="IPR027417">
    <property type="entry name" value="P-loop_NTPase"/>
</dbReference>
<organism evidence="12">
    <name type="scientific">Schlesneria paludicola</name>
    <dbReference type="NCBI Taxonomy" id="360056"/>
    <lineage>
        <taxon>Bacteria</taxon>
        <taxon>Pseudomonadati</taxon>
        <taxon>Planctomycetota</taxon>
        <taxon>Planctomycetia</taxon>
        <taxon>Planctomycetales</taxon>
        <taxon>Planctomycetaceae</taxon>
        <taxon>Schlesneria</taxon>
    </lineage>
</organism>
<dbReference type="AlphaFoldDB" id="A0A7C4LNU8"/>
<dbReference type="GO" id="GO:0006281">
    <property type="term" value="P:DNA repair"/>
    <property type="evidence" value="ECO:0007669"/>
    <property type="project" value="UniProtKB-KW"/>
</dbReference>
<keyword evidence="5" id="KW-0347">Helicase</keyword>
<gene>
    <name evidence="12" type="ORF">ENS64_17760</name>
</gene>
<dbReference type="GO" id="GO:0003677">
    <property type="term" value="F:DNA binding"/>
    <property type="evidence" value="ECO:0007669"/>
    <property type="project" value="UniProtKB-KW"/>
</dbReference>
<keyword evidence="2" id="KW-0547">Nucleotide-binding</keyword>
<comment type="caution">
    <text evidence="12">The sequence shown here is derived from an EMBL/GenBank/DDBJ whole genome shotgun (WGS) entry which is preliminary data.</text>
</comment>
<dbReference type="GO" id="GO:0006310">
    <property type="term" value="P:DNA recombination"/>
    <property type="evidence" value="ECO:0007669"/>
    <property type="project" value="TreeGrafter"/>
</dbReference>
<evidence type="ECO:0000313" key="12">
    <source>
        <dbReference type="EMBL" id="HGT41096.1"/>
    </source>
</evidence>
<dbReference type="Gene3D" id="3.40.50.300">
    <property type="entry name" value="P-loop containing nucleotide triphosphate hydrolases"/>
    <property type="match status" value="3"/>
</dbReference>
<keyword evidence="4" id="KW-0378">Hydrolase</keyword>
<reference evidence="12" key="1">
    <citation type="journal article" date="2020" name="mSystems">
        <title>Genome- and Community-Level Interaction Insights into Carbon Utilization and Element Cycling Functions of Hydrothermarchaeota in Hydrothermal Sediment.</title>
        <authorList>
            <person name="Zhou Z."/>
            <person name="Liu Y."/>
            <person name="Xu W."/>
            <person name="Pan J."/>
            <person name="Luo Z.H."/>
            <person name="Li M."/>
        </authorList>
    </citation>
    <scope>NUCLEOTIDE SEQUENCE [LARGE SCALE GENOMIC DNA]</scope>
    <source>
        <strain evidence="12">SpSt-508</strain>
    </source>
</reference>
<evidence type="ECO:0000256" key="6">
    <source>
        <dbReference type="ARBA" id="ARBA00022839"/>
    </source>
</evidence>
<dbReference type="GO" id="GO:0004527">
    <property type="term" value="F:exonuclease activity"/>
    <property type="evidence" value="ECO:0007669"/>
    <property type="project" value="UniProtKB-KW"/>
</dbReference>
<dbReference type="Pfam" id="PF21445">
    <property type="entry name" value="ADDB_N"/>
    <property type="match status" value="1"/>
</dbReference>
<dbReference type="PANTHER" id="PTHR30591">
    <property type="entry name" value="RECBCD ENZYME SUBUNIT RECC"/>
    <property type="match status" value="1"/>
</dbReference>
<accession>A0A7C4LNU8</accession>
<feature type="domain" description="PD-(D/E)XK endonuclease-like" evidence="10">
    <location>
        <begin position="794"/>
        <end position="1093"/>
    </location>
</feature>
<evidence type="ECO:0000259" key="11">
    <source>
        <dbReference type="Pfam" id="PF21445"/>
    </source>
</evidence>
<name>A0A7C4LNU8_9PLAN</name>
<proteinExistence type="predicted"/>
<evidence type="ECO:0000256" key="7">
    <source>
        <dbReference type="ARBA" id="ARBA00022840"/>
    </source>
</evidence>
<evidence type="ECO:0000256" key="2">
    <source>
        <dbReference type="ARBA" id="ARBA00022741"/>
    </source>
</evidence>
<evidence type="ECO:0000256" key="1">
    <source>
        <dbReference type="ARBA" id="ARBA00022722"/>
    </source>
</evidence>
<dbReference type="Pfam" id="PF12705">
    <property type="entry name" value="PDDEXK_1"/>
    <property type="match status" value="1"/>
</dbReference>
<dbReference type="SUPFAM" id="SSF52540">
    <property type="entry name" value="P-loop containing nucleoside triphosphate hydrolases"/>
    <property type="match status" value="2"/>
</dbReference>
<keyword evidence="9" id="KW-0234">DNA repair</keyword>
<evidence type="ECO:0000256" key="9">
    <source>
        <dbReference type="ARBA" id="ARBA00023204"/>
    </source>
</evidence>
<keyword evidence="7" id="KW-0067">ATP-binding</keyword>
<dbReference type="GO" id="GO:0004386">
    <property type="term" value="F:helicase activity"/>
    <property type="evidence" value="ECO:0007669"/>
    <property type="project" value="UniProtKB-KW"/>
</dbReference>
<evidence type="ECO:0000259" key="10">
    <source>
        <dbReference type="Pfam" id="PF12705"/>
    </source>
</evidence>
<protein>
    <submittedName>
        <fullName evidence="12">Uncharacterized protein</fullName>
    </submittedName>
</protein>
<keyword evidence="6" id="KW-0269">Exonuclease</keyword>
<dbReference type="InterPro" id="IPR011604">
    <property type="entry name" value="PDDEXK-like_dom_sf"/>
</dbReference>
<dbReference type="EMBL" id="DSVQ01000019">
    <property type="protein sequence ID" value="HGT41096.1"/>
    <property type="molecule type" value="Genomic_DNA"/>
</dbReference>
<feature type="domain" description="ATP-dependent helicase/deoxyribonuclease subunit B N-terminal" evidence="11">
    <location>
        <begin position="56"/>
        <end position="270"/>
    </location>
</feature>
<sequence length="1122" mass="125241">MRAKVRMLIGADPALLAERVLQEYAVEFRSAQQRREVDTLLWLTPTRRAQRTLTTRLVQTLGQACWTPRLHTFDSFAEWLLRRAGQPATSISSTVRRLLLRRITQRMAAEGELPYFAAVAHTSGFLDVVEAFIAELKRDEIWPDEFLRVCRETSAALPRDEELGAIYQRYQDLLHQQRWYDGEGRFWLARTELAEARCDPLAWSYVAVAGFTDFSRTQRDILRLLAQRTRQLVITLPCDPRRPELFSRSLATQRGLETDVEAAAVTVEPIAADSATDTSPSFRRAIRDGLFAPPGTWQPLAQTDGLCIVAAMGTFNERSAVAERIKSLLAAGVAPGDIVVGLRSLHYDGAAWTKALREAGIPAWCEIGPPLREQGLVKFLFAVLTAEIEDWSFVPLLRVFHSSFFQPAVREFDVADSVRAVAALLRRLRLTRDREFILARALSLAGLSAGRREERTADPAAEAPLAAVGRRAWPLLHWYSQHTEALRKPHALQGWIDVLAKLVSCLGCVKAASHANGADPAEQTVLNVDALGDAALWDRVQRMLRDAAEAELRLDSPPPQRNLADFLAELRDLLSDERLDPPPESAGYVRVLSCEQLRHVSYPHVFLANVTEDSFPRRRGEDCLLSDAERERLAQRHQFSLLHHQQHLQDEMLFFNLLLLSARQSLTISYPAVDQEGQPSYPSPYLASLLSVFAPGAVRMEHHGRLDPLPEPGEALTATDLRLLAMQAALEGDAGWLRSLAEQPRTQSMVHNVLAAVDMARHRFHTPGFTVYEGRLESPVHVRSLAQQYGAEHHFSATELEAYAACPFRFWLTDVLKVAVPVEPTEATDRSERGQIVHSVLAELLAPMQAGLPAEQLAAQFRQLVAQRLQRTPTHSELQAALTRIEQQLLDEWADAYSQQADRYLTQVKEAWSGSWRAAHSEIAFGKAAGQGPQGQDAVYGPLEVGGGADRVLLCGRIDRVDIGWLEDRPVYTVIDYKTGRPPRFTQADLESGRAVQLTLYTLAVQRLGITPPQALPFQMGYWCLQANGFRAGPSQRGGKTRTLMDAAVWGALVETLESTVLRLVAGIRRGEFVVENADTKCTGGCEFRTVCRVNQVRPLADALRKRRREESVAADSVEVDQ</sequence>
<keyword evidence="1" id="KW-0540">Nuclease</keyword>
<keyword evidence="3" id="KW-0227">DNA damage</keyword>
<keyword evidence="8" id="KW-0238">DNA-binding</keyword>
<dbReference type="InterPro" id="IPR038726">
    <property type="entry name" value="PDDEXK_AddAB-type"/>
</dbReference>
<evidence type="ECO:0000256" key="4">
    <source>
        <dbReference type="ARBA" id="ARBA00022801"/>
    </source>
</evidence>
<dbReference type="Gene3D" id="3.90.320.10">
    <property type="match status" value="1"/>
</dbReference>
<evidence type="ECO:0000256" key="8">
    <source>
        <dbReference type="ARBA" id="ARBA00023125"/>
    </source>
</evidence>
<dbReference type="PANTHER" id="PTHR30591:SF1">
    <property type="entry name" value="RECBCD ENZYME SUBUNIT RECC"/>
    <property type="match status" value="1"/>
</dbReference>
<dbReference type="SUPFAM" id="SSF52980">
    <property type="entry name" value="Restriction endonuclease-like"/>
    <property type="match status" value="1"/>
</dbReference>
<dbReference type="GO" id="GO:0005524">
    <property type="term" value="F:ATP binding"/>
    <property type="evidence" value="ECO:0007669"/>
    <property type="project" value="UniProtKB-KW"/>
</dbReference>
<dbReference type="InterPro" id="IPR011335">
    <property type="entry name" value="Restrct_endonuc-II-like"/>
</dbReference>
<dbReference type="InterPro" id="IPR049035">
    <property type="entry name" value="ADDB_N"/>
</dbReference>
<evidence type="ECO:0000256" key="5">
    <source>
        <dbReference type="ARBA" id="ARBA00022806"/>
    </source>
</evidence>